<keyword evidence="3" id="KW-1185">Reference proteome</keyword>
<comment type="caution">
    <text evidence="2">The sequence shown here is derived from an EMBL/GenBank/DDBJ whole genome shotgun (WGS) entry which is preliminary data.</text>
</comment>
<feature type="transmembrane region" description="Helical" evidence="1">
    <location>
        <begin position="67"/>
        <end position="87"/>
    </location>
</feature>
<protein>
    <submittedName>
        <fullName evidence="2">Uncharacterized protein</fullName>
    </submittedName>
</protein>
<keyword evidence="1" id="KW-1133">Transmembrane helix</keyword>
<sequence length="165" mass="19394">MKKLNIRVILFQLIGIIFLIHGMLQLRFYTVAEKFICATNHFQDQKSECWNRLFPTTEDISSFWPSIYIWIFLGLSAGVILISFLNWKYKFSSLNTILVSIVMYIIIRLKFFRKGVFSRLFDFFASSITDDFALRFIIGGITFTAFGIIVLWLSVNPKLFNFRKT</sequence>
<dbReference type="RefSeq" id="WP_031455897.1">
    <property type="nucleotide sequence ID" value="NZ_CAIJDO010000194.1"/>
</dbReference>
<gene>
    <name evidence="2" type="ORF">FLACHUCJ7_03330</name>
</gene>
<feature type="transmembrane region" description="Helical" evidence="1">
    <location>
        <begin position="94"/>
        <end position="112"/>
    </location>
</feature>
<keyword evidence="1" id="KW-0812">Transmembrane</keyword>
<feature type="transmembrane region" description="Helical" evidence="1">
    <location>
        <begin position="7"/>
        <end position="24"/>
    </location>
</feature>
<proteinExistence type="predicted"/>
<name>A0A6V6Z6U8_9FLAO</name>
<keyword evidence="1" id="KW-0472">Membrane</keyword>
<dbReference type="Proteomes" id="UP000556700">
    <property type="component" value="Unassembled WGS sequence"/>
</dbReference>
<evidence type="ECO:0000256" key="1">
    <source>
        <dbReference type="SAM" id="Phobius"/>
    </source>
</evidence>
<evidence type="ECO:0000313" key="2">
    <source>
        <dbReference type="EMBL" id="CAD0007501.1"/>
    </source>
</evidence>
<feature type="transmembrane region" description="Helical" evidence="1">
    <location>
        <begin position="132"/>
        <end position="155"/>
    </location>
</feature>
<reference evidence="2 3" key="1">
    <citation type="submission" date="2020-06" db="EMBL/GenBank/DDBJ databases">
        <authorList>
            <person name="Criscuolo A."/>
        </authorList>
    </citation>
    <scope>NUCLEOTIDE SEQUENCE [LARGE SCALE GENOMIC DNA]</scope>
    <source>
        <strain evidence="3">CIP 110025</strain>
    </source>
</reference>
<organism evidence="2 3">
    <name type="scientific">Flavobacterium chungangense</name>
    <dbReference type="NCBI Taxonomy" id="554283"/>
    <lineage>
        <taxon>Bacteria</taxon>
        <taxon>Pseudomonadati</taxon>
        <taxon>Bacteroidota</taxon>
        <taxon>Flavobacteriia</taxon>
        <taxon>Flavobacteriales</taxon>
        <taxon>Flavobacteriaceae</taxon>
        <taxon>Flavobacterium</taxon>
    </lineage>
</organism>
<dbReference type="EMBL" id="CAIJDO010000194">
    <property type="protein sequence ID" value="CAD0007501.1"/>
    <property type="molecule type" value="Genomic_DNA"/>
</dbReference>
<evidence type="ECO:0000313" key="3">
    <source>
        <dbReference type="Proteomes" id="UP000556700"/>
    </source>
</evidence>
<dbReference type="AlphaFoldDB" id="A0A6V6Z6U8"/>
<accession>A0A6V6Z6U8</accession>